<evidence type="ECO:0000313" key="1">
    <source>
        <dbReference type="EMBL" id="MPM47427.1"/>
    </source>
</evidence>
<gene>
    <name evidence="1" type="ORF">SDC9_94137</name>
</gene>
<dbReference type="AlphaFoldDB" id="A0A645A2X3"/>
<organism evidence="1">
    <name type="scientific">bioreactor metagenome</name>
    <dbReference type="NCBI Taxonomy" id="1076179"/>
    <lineage>
        <taxon>unclassified sequences</taxon>
        <taxon>metagenomes</taxon>
        <taxon>ecological metagenomes</taxon>
    </lineage>
</organism>
<comment type="caution">
    <text evidence="1">The sequence shown here is derived from an EMBL/GenBank/DDBJ whole genome shotgun (WGS) entry which is preliminary data.</text>
</comment>
<dbReference type="EMBL" id="VSSQ01011672">
    <property type="protein sequence ID" value="MPM47427.1"/>
    <property type="molecule type" value="Genomic_DNA"/>
</dbReference>
<sequence>MPSAPVTALAGSIAELPVPCARVTVFPATGLPFASFNVTVTVEVAVPSAKISAGRAVTVDSCAEASLATVTVAMMLSIAVLPEVPLSDTCARVTVRIPSVTDALPSLLYEMLSIRDAIAALSSAMSVRVTVAVTPRTDTL</sequence>
<accession>A0A645A2X3</accession>
<reference evidence="1" key="1">
    <citation type="submission" date="2019-08" db="EMBL/GenBank/DDBJ databases">
        <authorList>
            <person name="Kucharzyk K."/>
            <person name="Murdoch R.W."/>
            <person name="Higgins S."/>
            <person name="Loffler F."/>
        </authorList>
    </citation>
    <scope>NUCLEOTIDE SEQUENCE</scope>
</reference>
<name>A0A645A2X3_9ZZZZ</name>
<protein>
    <submittedName>
        <fullName evidence="1">Uncharacterized protein</fullName>
    </submittedName>
</protein>
<proteinExistence type="predicted"/>